<dbReference type="Proteomes" id="UP001161294">
    <property type="component" value="Unassembled WGS sequence"/>
</dbReference>
<dbReference type="RefSeq" id="WP_279852833.1">
    <property type="nucleotide sequence ID" value="NZ_JAOCIB010000001.1"/>
</dbReference>
<evidence type="ECO:0000313" key="1">
    <source>
        <dbReference type="EMBL" id="MDH2004903.1"/>
    </source>
</evidence>
<evidence type="ECO:0000313" key="2">
    <source>
        <dbReference type="Proteomes" id="UP001161294"/>
    </source>
</evidence>
<dbReference type="AlphaFoldDB" id="A0AA43ATZ8"/>
<organism evidence="1 2">
    <name type="scientific">Comamonas aquatica</name>
    <dbReference type="NCBI Taxonomy" id="225991"/>
    <lineage>
        <taxon>Bacteria</taxon>
        <taxon>Pseudomonadati</taxon>
        <taxon>Pseudomonadota</taxon>
        <taxon>Betaproteobacteria</taxon>
        <taxon>Burkholderiales</taxon>
        <taxon>Comamonadaceae</taxon>
        <taxon>Comamonas</taxon>
    </lineage>
</organism>
<gene>
    <name evidence="1" type="ORF">N5J23_04955</name>
</gene>
<comment type="caution">
    <text evidence="1">The sequence shown here is derived from an EMBL/GenBank/DDBJ whole genome shotgun (WGS) entry which is preliminary data.</text>
</comment>
<sequence>MMEELALAFDPFDGDFGAPGDTTLSNKMVTARKTGPCSHCGCTICKGERIRSMSAKFDGTLMNYRWCASCCAAMAKCQADEEHDEGNDEQPPAWEEYEARAGLAERATQAAKQGEQP</sequence>
<proteinExistence type="predicted"/>
<protein>
    <submittedName>
        <fullName evidence="1">Uncharacterized protein</fullName>
    </submittedName>
</protein>
<accession>A0AA43ATZ8</accession>
<reference evidence="1" key="1">
    <citation type="submission" date="2022-09" db="EMBL/GenBank/DDBJ databases">
        <title>Intensive care unit water sources are persistently colonized with multi-drug resistant bacteria and are the site of extensive horizontal gene transfer of antibiotic resistance genes.</title>
        <authorList>
            <person name="Diorio-Toth L."/>
        </authorList>
    </citation>
    <scope>NUCLEOTIDE SEQUENCE</scope>
    <source>
        <strain evidence="1">GD03686</strain>
    </source>
</reference>
<name>A0AA43ATZ8_9BURK</name>
<dbReference type="EMBL" id="JAOCJW010000006">
    <property type="protein sequence ID" value="MDH2004903.1"/>
    <property type="molecule type" value="Genomic_DNA"/>
</dbReference>